<dbReference type="EMBL" id="CACVKT020003486">
    <property type="protein sequence ID" value="CAC5384121.1"/>
    <property type="molecule type" value="Genomic_DNA"/>
</dbReference>
<keyword evidence="3" id="KW-1185">Reference proteome</keyword>
<evidence type="ECO:0000256" key="1">
    <source>
        <dbReference type="SAM" id="MobiDB-lite"/>
    </source>
</evidence>
<protein>
    <submittedName>
        <fullName evidence="2">Uncharacterized protein</fullName>
    </submittedName>
</protein>
<feature type="compositionally biased region" description="Basic residues" evidence="1">
    <location>
        <begin position="145"/>
        <end position="158"/>
    </location>
</feature>
<accession>A0A6J8BL69</accession>
<feature type="region of interest" description="Disordered" evidence="1">
    <location>
        <begin position="431"/>
        <end position="484"/>
    </location>
</feature>
<organism evidence="2 3">
    <name type="scientific">Mytilus coruscus</name>
    <name type="common">Sea mussel</name>
    <dbReference type="NCBI Taxonomy" id="42192"/>
    <lineage>
        <taxon>Eukaryota</taxon>
        <taxon>Metazoa</taxon>
        <taxon>Spiralia</taxon>
        <taxon>Lophotrochozoa</taxon>
        <taxon>Mollusca</taxon>
        <taxon>Bivalvia</taxon>
        <taxon>Autobranchia</taxon>
        <taxon>Pteriomorphia</taxon>
        <taxon>Mytilida</taxon>
        <taxon>Mytiloidea</taxon>
        <taxon>Mytilidae</taxon>
        <taxon>Mytilinae</taxon>
        <taxon>Mytilus</taxon>
    </lineage>
</organism>
<feature type="compositionally biased region" description="Basic and acidic residues" evidence="1">
    <location>
        <begin position="164"/>
        <end position="177"/>
    </location>
</feature>
<feature type="region of interest" description="Disordered" evidence="1">
    <location>
        <begin position="145"/>
        <end position="182"/>
    </location>
</feature>
<gene>
    <name evidence="2" type="ORF">MCOR_19796</name>
</gene>
<reference evidence="2 3" key="1">
    <citation type="submission" date="2020-06" db="EMBL/GenBank/DDBJ databases">
        <authorList>
            <person name="Li R."/>
            <person name="Bekaert M."/>
        </authorList>
    </citation>
    <scope>NUCLEOTIDE SEQUENCE [LARGE SCALE GENOMIC DNA]</scope>
    <source>
        <strain evidence="3">wild</strain>
    </source>
</reference>
<name>A0A6J8BL69_MYTCO</name>
<feature type="compositionally biased region" description="Basic and acidic residues" evidence="1">
    <location>
        <begin position="456"/>
        <end position="470"/>
    </location>
</feature>
<dbReference type="Proteomes" id="UP000507470">
    <property type="component" value="Unassembled WGS sequence"/>
</dbReference>
<evidence type="ECO:0000313" key="2">
    <source>
        <dbReference type="EMBL" id="CAC5384121.1"/>
    </source>
</evidence>
<sequence>MRPCQSSCIQREGKRKFLVSCHLGKLELLPAVTEAYDLEKISEIPANQSLTGLDDVRVVYSIENLTTTKNSMYDKDGGWRSMISINIAYELKFDRQFNIKENQIRKKSGDNATILGNKITESAENNWWADGDSCDMWRATKSRRRVVIRRRKRQKRARPNTPHQPDDRTQGGEHTNAEELSIGNKLSSIDIDSGISKKLPTETFKECVIKKSKSMEPVFEVDGTKMRHSFTWRMGDECVSLERYVKVYTRIPEELYEAVKKGAIEEQADEDDEEKSIYEEEIKASQIGIDKTEIKSNLRILDEIIREEEEKTKAARLYTGDVGDAVDVTHDEKIREEEKRVVLPPVQPGSFYEDIDGTDDVSYDEKIGTRFDIIFEKPKKRMFKPKLSSEKRKAVKLMTNVNDQNRKSNENKEYVKLQEKKNISFDIMFEGPKKHMTKPKLTSGERKTHVQSKPSIGEKKNHEHEYEHKGATTADSAIAVDLKT</sequence>
<evidence type="ECO:0000313" key="3">
    <source>
        <dbReference type="Proteomes" id="UP000507470"/>
    </source>
</evidence>
<dbReference type="AlphaFoldDB" id="A0A6J8BL69"/>
<proteinExistence type="predicted"/>